<keyword evidence="7" id="KW-0539">Nucleus</keyword>
<gene>
    <name evidence="15" type="ORF">B0I71DRAFT_130752</name>
    <name evidence="14" type="ORF">YALI1_B16110g</name>
</gene>
<accession>A0A1D8N7H7</accession>
<feature type="region of interest" description="Disordered" evidence="12">
    <location>
        <begin position="97"/>
        <end position="125"/>
    </location>
</feature>
<feature type="coiled-coil region" evidence="11">
    <location>
        <begin position="775"/>
        <end position="802"/>
    </location>
</feature>
<evidence type="ECO:0000256" key="10">
    <source>
        <dbReference type="PROSITE-ProRule" id="PRU00176"/>
    </source>
</evidence>
<dbReference type="GeneID" id="2907128"/>
<dbReference type="SMART" id="SM00360">
    <property type="entry name" value="RRM"/>
    <property type="match status" value="5"/>
</dbReference>
<dbReference type="OrthoDB" id="439639at2759"/>
<evidence type="ECO:0000256" key="11">
    <source>
        <dbReference type="SAM" id="Coils"/>
    </source>
</evidence>
<dbReference type="eggNOG" id="KOG0110">
    <property type="taxonomic scope" value="Eukaryota"/>
</dbReference>
<dbReference type="Proteomes" id="UP000256601">
    <property type="component" value="Unassembled WGS sequence"/>
</dbReference>
<dbReference type="FunFam" id="3.30.70.330:FF:001137">
    <property type="entry name" value="Multiple RNA-binding domain-containing protein 1"/>
    <property type="match status" value="1"/>
</dbReference>
<dbReference type="Proteomes" id="UP000182444">
    <property type="component" value="Chromosome 1B"/>
</dbReference>
<dbReference type="KEGG" id="yli:2907128"/>
<keyword evidence="11" id="KW-0175">Coiled coil</keyword>
<dbReference type="Gene3D" id="3.30.70.330">
    <property type="match status" value="5"/>
</dbReference>
<dbReference type="Pfam" id="PF00076">
    <property type="entry name" value="RRM_1"/>
    <property type="match status" value="5"/>
</dbReference>
<dbReference type="AlphaFoldDB" id="A0A1D8N7H7"/>
<evidence type="ECO:0000256" key="12">
    <source>
        <dbReference type="SAM" id="MobiDB-lite"/>
    </source>
</evidence>
<dbReference type="InterPro" id="IPR050441">
    <property type="entry name" value="RBM"/>
</dbReference>
<evidence type="ECO:0000256" key="2">
    <source>
        <dbReference type="ARBA" id="ARBA00008033"/>
    </source>
</evidence>
<dbReference type="GO" id="GO:1990904">
    <property type="term" value="C:ribonucleoprotein complex"/>
    <property type="evidence" value="ECO:0007669"/>
    <property type="project" value="UniProtKB-KW"/>
</dbReference>
<dbReference type="FunFam" id="3.30.70.330:FF:000247">
    <property type="entry name" value="Multiple RNA-binding domain-containing protein 1"/>
    <property type="match status" value="1"/>
</dbReference>
<dbReference type="PANTHER" id="PTHR48034">
    <property type="entry name" value="TRANSFORMER-2 SEX-DETERMINING PROTEIN-RELATED"/>
    <property type="match status" value="1"/>
</dbReference>
<feature type="compositionally biased region" description="Basic and acidic residues" evidence="12">
    <location>
        <begin position="241"/>
        <end position="272"/>
    </location>
</feature>
<dbReference type="SMR" id="A0A1D8N7H7"/>
<dbReference type="GO" id="GO:0003723">
    <property type="term" value="F:RNA binding"/>
    <property type="evidence" value="ECO:0007669"/>
    <property type="project" value="UniProtKB-UniRule"/>
</dbReference>
<dbReference type="RefSeq" id="XP_500793.1">
    <property type="nucleotide sequence ID" value="XM_500793.1"/>
</dbReference>
<evidence type="ECO:0000313" key="15">
    <source>
        <dbReference type="EMBL" id="RDW26490.1"/>
    </source>
</evidence>
<evidence type="ECO:0000313" key="17">
    <source>
        <dbReference type="Proteomes" id="UP000256601"/>
    </source>
</evidence>
<comment type="similarity">
    <text evidence="2">Belongs to the RRM MRD1 family.</text>
</comment>
<feature type="compositionally biased region" description="Acidic residues" evidence="12">
    <location>
        <begin position="195"/>
        <end position="207"/>
    </location>
</feature>
<dbReference type="GO" id="GO:0005634">
    <property type="term" value="C:nucleus"/>
    <property type="evidence" value="ECO:0007669"/>
    <property type="project" value="UniProtKB-SubCell"/>
</dbReference>
<dbReference type="CDD" id="cd12320">
    <property type="entry name" value="RRM6_RBM19_RRM5_MRD1"/>
    <property type="match status" value="1"/>
</dbReference>
<evidence type="ECO:0000256" key="3">
    <source>
        <dbReference type="ARBA" id="ARBA00013428"/>
    </source>
</evidence>
<keyword evidence="5" id="KW-0677">Repeat</keyword>
<feature type="domain" description="RRM" evidence="13">
    <location>
        <begin position="301"/>
        <end position="379"/>
    </location>
</feature>
<keyword evidence="8" id="KW-0687">Ribonucleoprotein</keyword>
<dbReference type="InterPro" id="IPR035979">
    <property type="entry name" value="RBD_domain_sf"/>
</dbReference>
<dbReference type="InterPro" id="IPR012677">
    <property type="entry name" value="Nucleotide-bd_a/b_plait_sf"/>
</dbReference>
<feature type="domain" description="RRM" evidence="13">
    <location>
        <begin position="703"/>
        <end position="780"/>
    </location>
</feature>
<dbReference type="FunFam" id="3.30.70.330:FF:000706">
    <property type="entry name" value="Multiple RNA-binding domain-containing protein 1"/>
    <property type="match status" value="1"/>
</dbReference>
<comment type="function">
    <text evidence="9">Involved in pre-rRNA processing.</text>
</comment>
<reference evidence="15 17" key="2">
    <citation type="submission" date="2018-07" db="EMBL/GenBank/DDBJ databases">
        <title>Draft Genome Assemblies for Five Robust Yarrowia lipolytica Strains Exhibiting High Lipid Production and Pentose Sugar Utilization and Sugar Alcohol Secretion from Undetoxified Lignocellulosic Biomass Hydrolysates.</title>
        <authorList>
            <consortium name="DOE Joint Genome Institute"/>
            <person name="Walker C."/>
            <person name="Ryu S."/>
            <person name="Na H."/>
            <person name="Zane M."/>
            <person name="LaButti K."/>
            <person name="Lipzen A."/>
            <person name="Haridas S."/>
            <person name="Barry K."/>
            <person name="Grigoriev I.V."/>
            <person name="Quarterman J."/>
            <person name="Slininger P."/>
            <person name="Dien B."/>
            <person name="Trinh C.T."/>
        </authorList>
    </citation>
    <scope>NUCLEOTIDE SEQUENCE [LARGE SCALE GENOMIC DNA]</scope>
    <source>
        <strain evidence="15 17">YB392</strain>
    </source>
</reference>
<dbReference type="EMBL" id="CP017554">
    <property type="protein sequence ID" value="AOW01590.1"/>
    <property type="molecule type" value="Genomic_DNA"/>
</dbReference>
<sequence>MSRLIVKNLPPYLDEAGLKKHFSTVKDPKSAGFAPSDITDVKVVRARDGKTRRFGFVGFRSDETAEAAVKYFDTSFINSTKISVAVAMTFTDPNVPLSSRERKRQAAQRAREDAEDDREAKKARYLEKPMTIDDINGLGNASDPRLADYLDAMQVRSNAKTWANNDAGAVANEPQVIQSTASDDEYDEFTGKGDDEIDEDEDEEEESENKKDDDNEEAEEDEEDPVIEDGLAADPGVSDMDWLRQRQTRIKEGEPEEDRENRHTESKSEGKKGKGNAPKAATPVDEEPSEDPTIVSIRKTGRLFLRNLLYTAKEEDFRQLFSQYGELEEVHLPINTKTGQCKGFAHVQFEDPENAIAAYEAQDGKIFQGRLLHILPGKPKKDYNRLDEHDLKNLPLKKQQELKRKAEAAKQQFSWNSLYMNQDAVMESVAKSMGIKKSELIDPDSSDAAVKQALAEATVIGDVKSYFEKMGVDLASFDNKDRDDRVILVKNFPFGTTQPEIAEMFSEYGDLYKVMMPPAGTIAIVIFKHIPDARAAFAKLAFRRFKTSILYLEKGPKNLLPNEKMESDEVEHVKQDKIVTIEDKLSASDVMDTGSNDERPATASTSVFVKNLNFKTTSRVLTDAFKALDGFLVAQVKMKPDSKNKGKFLSMGFGFVEFSSKEAAEIAQKAMDGHVLDGHKLQLKISNRGQDEETTETKKAIDSKILIKNLPFEATKKDVQKLFGAFGSLKTVRVPKKFNSESRGFAFAEYVSAKEAEHAMSALQGTHLLGRRLVLQYAQADASNAEEEIERMQATVSKQAAQRSFADMKLAGEGKRRVDLEGEDEEEF</sequence>
<evidence type="ECO:0000256" key="7">
    <source>
        <dbReference type="ARBA" id="ARBA00023242"/>
    </source>
</evidence>
<evidence type="ECO:0000256" key="5">
    <source>
        <dbReference type="ARBA" id="ARBA00022737"/>
    </source>
</evidence>
<dbReference type="EMBL" id="KZ858979">
    <property type="protein sequence ID" value="RDW26490.1"/>
    <property type="molecule type" value="Genomic_DNA"/>
</dbReference>
<comment type="subcellular location">
    <subcellularLocation>
        <location evidence="1">Nucleus</location>
    </subcellularLocation>
</comment>
<evidence type="ECO:0000256" key="4">
    <source>
        <dbReference type="ARBA" id="ARBA00022552"/>
    </source>
</evidence>
<evidence type="ECO:0000313" key="14">
    <source>
        <dbReference type="EMBL" id="AOW01590.1"/>
    </source>
</evidence>
<dbReference type="InterPro" id="IPR000504">
    <property type="entry name" value="RRM_dom"/>
</dbReference>
<feature type="region of interest" description="Disordered" evidence="12">
    <location>
        <begin position="166"/>
        <end position="293"/>
    </location>
</feature>
<feature type="domain" description="RRM" evidence="13">
    <location>
        <begin position="2"/>
        <end position="89"/>
    </location>
</feature>
<proteinExistence type="inferred from homology"/>
<keyword evidence="4" id="KW-0698">rRNA processing</keyword>
<dbReference type="VEuPathDB" id="FungiDB:YALI0_B12276g"/>
<protein>
    <recommendedName>
        <fullName evidence="3">Multiple RNA-binding domain-containing protein 1</fullName>
    </recommendedName>
</protein>
<dbReference type="FunFam" id="3.30.70.330:FF:000459">
    <property type="entry name" value="Multiple RNA-binding domain-containing protein 1"/>
    <property type="match status" value="1"/>
</dbReference>
<evidence type="ECO:0000259" key="13">
    <source>
        <dbReference type="PROSITE" id="PS50102"/>
    </source>
</evidence>
<keyword evidence="6 10" id="KW-0694">RNA-binding</keyword>
<evidence type="ECO:0000256" key="6">
    <source>
        <dbReference type="ARBA" id="ARBA00022884"/>
    </source>
</evidence>
<dbReference type="OMA" id="FNNTCIQ"/>
<feature type="compositionally biased region" description="Acidic residues" evidence="12">
    <location>
        <begin position="214"/>
        <end position="227"/>
    </location>
</feature>
<evidence type="ECO:0000313" key="16">
    <source>
        <dbReference type="Proteomes" id="UP000182444"/>
    </source>
</evidence>
<organism evidence="14 16">
    <name type="scientific">Yarrowia lipolytica</name>
    <name type="common">Candida lipolytica</name>
    <dbReference type="NCBI Taxonomy" id="4952"/>
    <lineage>
        <taxon>Eukaryota</taxon>
        <taxon>Fungi</taxon>
        <taxon>Dikarya</taxon>
        <taxon>Ascomycota</taxon>
        <taxon>Saccharomycotina</taxon>
        <taxon>Dipodascomycetes</taxon>
        <taxon>Dipodascales</taxon>
        <taxon>Dipodascales incertae sedis</taxon>
        <taxon>Yarrowia</taxon>
    </lineage>
</organism>
<dbReference type="VEuPathDB" id="FungiDB:YALI1_B16110g"/>
<evidence type="ECO:0000256" key="9">
    <source>
        <dbReference type="ARBA" id="ARBA00057379"/>
    </source>
</evidence>
<feature type="domain" description="RRM" evidence="13">
    <location>
        <begin position="605"/>
        <end position="688"/>
    </location>
</feature>
<feature type="domain" description="RRM" evidence="13">
    <location>
        <begin position="485"/>
        <end position="557"/>
    </location>
</feature>
<reference evidence="14 16" key="1">
    <citation type="journal article" date="2016" name="PLoS ONE">
        <title>Sequence Assembly of Yarrowia lipolytica Strain W29/CLIB89 Shows Transposable Element Diversity.</title>
        <authorList>
            <person name="Magnan C."/>
            <person name="Yu J."/>
            <person name="Chang I."/>
            <person name="Jahn E."/>
            <person name="Kanomata Y."/>
            <person name="Wu J."/>
            <person name="Zeller M."/>
            <person name="Oakes M."/>
            <person name="Baldi P."/>
            <person name="Sandmeyer S."/>
        </authorList>
    </citation>
    <scope>NUCLEOTIDE SEQUENCE [LARGE SCALE GENOMIC DNA]</scope>
    <source>
        <strain evidence="14">CLIB89</strain>
        <strain evidence="16">CLIB89(W29)</strain>
    </source>
</reference>
<dbReference type="SUPFAM" id="SSF54928">
    <property type="entry name" value="RNA-binding domain, RBD"/>
    <property type="match status" value="3"/>
</dbReference>
<name>A0A1D8N7H7_YARLL</name>
<dbReference type="GO" id="GO:0006364">
    <property type="term" value="P:rRNA processing"/>
    <property type="evidence" value="ECO:0007669"/>
    <property type="project" value="UniProtKB-KW"/>
</dbReference>
<evidence type="ECO:0000256" key="8">
    <source>
        <dbReference type="ARBA" id="ARBA00023274"/>
    </source>
</evidence>
<evidence type="ECO:0000256" key="1">
    <source>
        <dbReference type="ARBA" id="ARBA00004123"/>
    </source>
</evidence>
<dbReference type="CDD" id="cd12565">
    <property type="entry name" value="RRM1_MRD1"/>
    <property type="match status" value="1"/>
</dbReference>
<dbReference type="PROSITE" id="PS50102">
    <property type="entry name" value="RRM"/>
    <property type="match status" value="5"/>
</dbReference>